<organism evidence="1 2">
    <name type="scientific">Lymnaea stagnalis</name>
    <name type="common">Great pond snail</name>
    <name type="synonym">Helix stagnalis</name>
    <dbReference type="NCBI Taxonomy" id="6523"/>
    <lineage>
        <taxon>Eukaryota</taxon>
        <taxon>Metazoa</taxon>
        <taxon>Spiralia</taxon>
        <taxon>Lophotrochozoa</taxon>
        <taxon>Mollusca</taxon>
        <taxon>Gastropoda</taxon>
        <taxon>Heterobranchia</taxon>
        <taxon>Euthyneura</taxon>
        <taxon>Panpulmonata</taxon>
        <taxon>Hygrophila</taxon>
        <taxon>Lymnaeoidea</taxon>
        <taxon>Lymnaeidae</taxon>
        <taxon>Lymnaea</taxon>
    </lineage>
</organism>
<protein>
    <submittedName>
        <fullName evidence="1">Uncharacterized protein</fullName>
    </submittedName>
</protein>
<accession>A0AAV2IEN2</accession>
<sequence length="99" mass="10546">QSNPKTYKRCGGDGSIGQVYLSSKGINYDGFYKEAAIVDQRLAVSISMGFVSAKNPRRSSTGVTKALLRAHDSCGRVCHAACKDPITQDFKDCSGAVAI</sequence>
<feature type="non-terminal residue" evidence="1">
    <location>
        <position position="1"/>
    </location>
</feature>
<name>A0AAV2IEN2_LYMST</name>
<dbReference type="Proteomes" id="UP001497497">
    <property type="component" value="Unassembled WGS sequence"/>
</dbReference>
<evidence type="ECO:0000313" key="1">
    <source>
        <dbReference type="EMBL" id="CAL1543966.1"/>
    </source>
</evidence>
<keyword evidence="2" id="KW-1185">Reference proteome</keyword>
<dbReference type="AlphaFoldDB" id="A0AAV2IEN2"/>
<evidence type="ECO:0000313" key="2">
    <source>
        <dbReference type="Proteomes" id="UP001497497"/>
    </source>
</evidence>
<feature type="non-terminal residue" evidence="1">
    <location>
        <position position="99"/>
    </location>
</feature>
<gene>
    <name evidence="1" type="ORF">GSLYS_00017479001</name>
</gene>
<comment type="caution">
    <text evidence="1">The sequence shown here is derived from an EMBL/GenBank/DDBJ whole genome shotgun (WGS) entry which is preliminary data.</text>
</comment>
<dbReference type="EMBL" id="CAXITT010000586">
    <property type="protein sequence ID" value="CAL1543966.1"/>
    <property type="molecule type" value="Genomic_DNA"/>
</dbReference>
<reference evidence="1 2" key="1">
    <citation type="submission" date="2024-04" db="EMBL/GenBank/DDBJ databases">
        <authorList>
            <consortium name="Genoscope - CEA"/>
            <person name="William W."/>
        </authorList>
    </citation>
    <scope>NUCLEOTIDE SEQUENCE [LARGE SCALE GENOMIC DNA]</scope>
</reference>
<proteinExistence type="predicted"/>